<dbReference type="PANTHER" id="PTHR11188">
    <property type="entry name" value="ARRESTIN DOMAIN CONTAINING PROTEIN"/>
    <property type="match status" value="1"/>
</dbReference>
<evidence type="ECO:0000259" key="2">
    <source>
        <dbReference type="Pfam" id="PF00339"/>
    </source>
</evidence>
<evidence type="ECO:0000256" key="1">
    <source>
        <dbReference type="SAM" id="MobiDB-lite"/>
    </source>
</evidence>
<keyword evidence="4" id="KW-1185">Reference proteome</keyword>
<dbReference type="EMBL" id="CAXAMM010042491">
    <property type="protein sequence ID" value="CAK9105220.1"/>
    <property type="molecule type" value="Genomic_DNA"/>
</dbReference>
<evidence type="ECO:0000313" key="4">
    <source>
        <dbReference type="Proteomes" id="UP001642464"/>
    </source>
</evidence>
<evidence type="ECO:0000313" key="3">
    <source>
        <dbReference type="EMBL" id="CAK9105220.1"/>
    </source>
</evidence>
<dbReference type="PANTHER" id="PTHR11188:SF17">
    <property type="entry name" value="FI21816P1"/>
    <property type="match status" value="1"/>
</dbReference>
<dbReference type="Proteomes" id="UP001642464">
    <property type="component" value="Unassembled WGS sequence"/>
</dbReference>
<gene>
    <name evidence="3" type="ORF">SCF082_LOCUS49045</name>
</gene>
<proteinExistence type="predicted"/>
<dbReference type="InterPro" id="IPR014756">
    <property type="entry name" value="Ig_E-set"/>
</dbReference>
<comment type="caution">
    <text evidence="3">The sequence shown here is derived from an EMBL/GenBank/DDBJ whole genome shotgun (WGS) entry which is preliminary data.</text>
</comment>
<feature type="domain" description="Arrestin-like N-terminal" evidence="2">
    <location>
        <begin position="27"/>
        <end position="139"/>
    </location>
</feature>
<reference evidence="3 4" key="1">
    <citation type="submission" date="2024-02" db="EMBL/GenBank/DDBJ databases">
        <authorList>
            <person name="Chen Y."/>
            <person name="Shah S."/>
            <person name="Dougan E. K."/>
            <person name="Thang M."/>
            <person name="Chan C."/>
        </authorList>
    </citation>
    <scope>NUCLEOTIDE SEQUENCE [LARGE SCALE GENOMIC DNA]</scope>
</reference>
<protein>
    <submittedName>
        <fullName evidence="3">Arrestin_N domain-containing protein</fullName>
    </submittedName>
</protein>
<organism evidence="3 4">
    <name type="scientific">Durusdinium trenchii</name>
    <dbReference type="NCBI Taxonomy" id="1381693"/>
    <lineage>
        <taxon>Eukaryota</taxon>
        <taxon>Sar</taxon>
        <taxon>Alveolata</taxon>
        <taxon>Dinophyceae</taxon>
        <taxon>Suessiales</taxon>
        <taxon>Symbiodiniaceae</taxon>
        <taxon>Durusdinium</taxon>
    </lineage>
</organism>
<feature type="region of interest" description="Disordered" evidence="1">
    <location>
        <begin position="360"/>
        <end position="379"/>
    </location>
</feature>
<dbReference type="InterPro" id="IPR050357">
    <property type="entry name" value="Arrestin_domain-protein"/>
</dbReference>
<accession>A0ABP0RZ30</accession>
<dbReference type="InterPro" id="IPR014752">
    <property type="entry name" value="Arrestin-like_C"/>
</dbReference>
<dbReference type="Pfam" id="PF00339">
    <property type="entry name" value="Arrestin_N"/>
    <property type="match status" value="1"/>
</dbReference>
<sequence>MGQKESVQRFAQVRVEVVDVPGAGVTPGDWIRGNVVAAVAKPVQMGQVQVRAQGQWRVSVDAGADGGSQVVWKDAVKLDTASCGKDHVLQPGRHVLPFRFQVPKGTPPSTRVQVDSGVGGKKDKGEISFTLSAMVPKGWLWQNELLATAKFRVGTAPGLAPCAPQVAAVSSHLNHGFAFFRALGQVDVHVLYDASSGPGEEISVAIFMNNKSNTDVDFKSAKFTEVVKLRGSFLTREYKPNRSLLEPSQVKETLEDWVSIGEKDLAPAPPAEASSKVPFGTAGKKTCMRMRLMLPLNIQNCTVDTQHVGVSYRVDLKLSPRALFAEFIRVQLPVVVAKLPDGNFADEVAQTIHTAEAVDPDDAIPMATPVPAPTEAPPAYSAVAAGSGATSAAALATPDVHLDAVKPT</sequence>
<dbReference type="Gene3D" id="2.60.40.640">
    <property type="match status" value="1"/>
</dbReference>
<dbReference type="InterPro" id="IPR011021">
    <property type="entry name" value="Arrestin-like_N"/>
</dbReference>
<dbReference type="SUPFAM" id="SSF81296">
    <property type="entry name" value="E set domains"/>
    <property type="match status" value="1"/>
</dbReference>
<name>A0ABP0RZ30_9DINO</name>